<reference evidence="2" key="1">
    <citation type="submission" date="2023-07" db="EMBL/GenBank/DDBJ databases">
        <authorList>
            <person name="Xia Y."/>
        </authorList>
    </citation>
    <scope>NUCLEOTIDE SEQUENCE</scope>
    <source>
        <strain evidence="2">F</strain>
    </source>
</reference>
<sequence length="189" mass="21435">MRKISKQGAYLPFFGVTAICFVKDSSSWKIREFLVRSGLNEIFSPLPSESYHMTVFDLVVPNNAQTKKKFGNFLKENLKTIKNIFSVCDASLDTFCSLVAIYWTNGTLGLEVAWNDQGLRDKISEASGIQNKPYKFHITLAYRFRDGAPTQQQLEGLEILLNEIFPGGVVPLTKCFVCKFEDITKFIKI</sequence>
<evidence type="ECO:0000259" key="1">
    <source>
        <dbReference type="Pfam" id="PF08975"/>
    </source>
</evidence>
<proteinExistence type="predicted"/>
<feature type="domain" description="DUF1868" evidence="1">
    <location>
        <begin position="5"/>
        <end position="76"/>
    </location>
</feature>
<organism evidence="2">
    <name type="scientific">Marseillevirus sp</name>
    <dbReference type="NCBI Taxonomy" id="2809551"/>
    <lineage>
        <taxon>Viruses</taxon>
        <taxon>Varidnaviria</taxon>
        <taxon>Bamfordvirae</taxon>
        <taxon>Nucleocytoviricota</taxon>
        <taxon>Megaviricetes</taxon>
        <taxon>Pimascovirales</taxon>
        <taxon>Pimascovirales incertae sedis</taxon>
        <taxon>Marseilleviridae</taxon>
        <taxon>Marseillevirus</taxon>
    </lineage>
</organism>
<protein>
    <submittedName>
        <fullName evidence="2">2H phosphodiest domain containing protein</fullName>
    </submittedName>
</protein>
<dbReference type="InterPro" id="IPR015069">
    <property type="entry name" value="2H-PEstase_DUF1868"/>
</dbReference>
<gene>
    <name evidence="2" type="ORF">MarFTMF_311</name>
</gene>
<name>A0AA96ERR5_9VIRU</name>
<dbReference type="Pfam" id="PF08975">
    <property type="entry name" value="2H-phosphodiest"/>
    <property type="match status" value="1"/>
</dbReference>
<dbReference type="InterPro" id="IPR009097">
    <property type="entry name" value="Cyclic_Pdiesterase"/>
</dbReference>
<dbReference type="EMBL" id="OR343188">
    <property type="protein sequence ID" value="WNL49827.1"/>
    <property type="molecule type" value="Genomic_DNA"/>
</dbReference>
<evidence type="ECO:0000313" key="2">
    <source>
        <dbReference type="EMBL" id="WNL49827.1"/>
    </source>
</evidence>
<dbReference type="SUPFAM" id="SSF55144">
    <property type="entry name" value="LigT-like"/>
    <property type="match status" value="1"/>
</dbReference>
<accession>A0AA96ERR5</accession>
<dbReference type="Gene3D" id="3.90.1140.10">
    <property type="entry name" value="Cyclic phosphodiesterase"/>
    <property type="match status" value="1"/>
</dbReference>